<evidence type="ECO:0000256" key="5">
    <source>
        <dbReference type="ARBA" id="ARBA00023136"/>
    </source>
</evidence>
<dbReference type="RefSeq" id="WP_273640092.1">
    <property type="nucleotide sequence ID" value="NZ_JAQQXP010000001.1"/>
</dbReference>
<dbReference type="PROSITE" id="PS50267">
    <property type="entry name" value="NA_NEUROTRAN_SYMP_3"/>
    <property type="match status" value="1"/>
</dbReference>
<keyword evidence="2" id="KW-0813">Transport</keyword>
<evidence type="ECO:0000256" key="6">
    <source>
        <dbReference type="SAM" id="Phobius"/>
    </source>
</evidence>
<protein>
    <submittedName>
        <fullName evidence="7">Sodium-dependent transporter</fullName>
    </submittedName>
</protein>
<dbReference type="PRINTS" id="PR00176">
    <property type="entry name" value="NANEUSMPORT"/>
</dbReference>
<feature type="transmembrane region" description="Helical" evidence="6">
    <location>
        <begin position="12"/>
        <end position="31"/>
    </location>
</feature>
<keyword evidence="8" id="KW-1185">Reference proteome</keyword>
<dbReference type="InterPro" id="IPR037272">
    <property type="entry name" value="SNS_sf"/>
</dbReference>
<gene>
    <name evidence="7" type="ORF">OIK42_09720</name>
</gene>
<dbReference type="NCBIfam" id="NF037979">
    <property type="entry name" value="Na_transp"/>
    <property type="match status" value="1"/>
</dbReference>
<comment type="caution">
    <text evidence="7">The sequence shown here is derived from an EMBL/GenBank/DDBJ whole genome shotgun (WGS) entry which is preliminary data.</text>
</comment>
<dbReference type="PANTHER" id="PTHR42948:SF1">
    <property type="entry name" value="TRANSPORTER"/>
    <property type="match status" value="1"/>
</dbReference>
<evidence type="ECO:0000313" key="8">
    <source>
        <dbReference type="Proteomes" id="UP001218788"/>
    </source>
</evidence>
<evidence type="ECO:0000256" key="2">
    <source>
        <dbReference type="ARBA" id="ARBA00022448"/>
    </source>
</evidence>
<feature type="transmembrane region" description="Helical" evidence="6">
    <location>
        <begin position="381"/>
        <end position="398"/>
    </location>
</feature>
<accession>A0ABT5L1Y4</accession>
<feature type="transmembrane region" description="Helical" evidence="6">
    <location>
        <begin position="349"/>
        <end position="375"/>
    </location>
</feature>
<feature type="transmembrane region" description="Helical" evidence="6">
    <location>
        <begin position="84"/>
        <end position="114"/>
    </location>
</feature>
<evidence type="ECO:0000256" key="3">
    <source>
        <dbReference type="ARBA" id="ARBA00022692"/>
    </source>
</evidence>
<feature type="transmembrane region" description="Helical" evidence="6">
    <location>
        <begin position="167"/>
        <end position="186"/>
    </location>
</feature>
<reference evidence="7 8" key="1">
    <citation type="submission" date="2022-10" db="EMBL/GenBank/DDBJ databases">
        <title>Alteromonas sp. chi3 Genome sequencing.</title>
        <authorList>
            <person name="Park S."/>
        </authorList>
    </citation>
    <scope>NUCLEOTIDE SEQUENCE [LARGE SCALE GENOMIC DNA]</scope>
    <source>
        <strain evidence="8">chi3</strain>
    </source>
</reference>
<proteinExistence type="predicted"/>
<dbReference type="SUPFAM" id="SSF161070">
    <property type="entry name" value="SNF-like"/>
    <property type="match status" value="1"/>
</dbReference>
<keyword evidence="4 6" id="KW-1133">Transmembrane helix</keyword>
<evidence type="ECO:0000256" key="1">
    <source>
        <dbReference type="ARBA" id="ARBA00004141"/>
    </source>
</evidence>
<evidence type="ECO:0000256" key="4">
    <source>
        <dbReference type="ARBA" id="ARBA00022989"/>
    </source>
</evidence>
<evidence type="ECO:0000313" key="7">
    <source>
        <dbReference type="EMBL" id="MDC8831040.1"/>
    </source>
</evidence>
<dbReference type="InterPro" id="IPR047218">
    <property type="entry name" value="YocR/YhdH-like"/>
</dbReference>
<feature type="transmembrane region" description="Helical" evidence="6">
    <location>
        <begin position="418"/>
        <end position="440"/>
    </location>
</feature>
<dbReference type="InterPro" id="IPR000175">
    <property type="entry name" value="Na/ntran_symport"/>
</dbReference>
<feature type="transmembrane region" description="Helical" evidence="6">
    <location>
        <begin position="134"/>
        <end position="155"/>
    </location>
</feature>
<name>A0ABT5L1Y4_9ALTE</name>
<sequence>MAIRGEFSSRIGFILAAAGSAVGLGNIWGFPTQVASNGGAAFVLVYLLLAFALAYPVLMAELVIGRAHRANMVDSLGKITSNPLGRLTGLCGCVTVSLILAFYAIVGGWMIAYFAESLTRPVASAALNEWFTSYSLSSNLVFCALFLSLTSYIVLGGVKAGIERWSVRLMPTLFILMLALIVYVSFQPGASEGWAAYLVPDFSRVLNPDLLIDAMGQAFFSMSLGVGTMLVYGSYMSKKEDLPSIGAAVALVDIGVAIIAGMLIIPAMYVALNNGIEIFAANGELIAGDQLIFTVLPALFDTIGPVGLIVSIVFFALMVIAAVTSSISMLEVPVAYLSESRNLPRRQSVLIVALTIFAASALIIFNFSTLFGLVITLTTKYSQPLLGFALCIFAGWVWKRNDILAELKLSTPDMEHRLFWRIWPWYVKFVCPLVILIMFFRSVV</sequence>
<feature type="transmembrane region" description="Helical" evidence="6">
    <location>
        <begin position="306"/>
        <end position="337"/>
    </location>
</feature>
<dbReference type="Pfam" id="PF00209">
    <property type="entry name" value="SNF"/>
    <property type="match status" value="2"/>
</dbReference>
<dbReference type="Proteomes" id="UP001218788">
    <property type="component" value="Unassembled WGS sequence"/>
</dbReference>
<keyword evidence="5 6" id="KW-0472">Membrane</keyword>
<feature type="transmembrane region" description="Helical" evidence="6">
    <location>
        <begin position="245"/>
        <end position="269"/>
    </location>
</feature>
<feature type="transmembrane region" description="Helical" evidence="6">
    <location>
        <begin position="214"/>
        <end position="233"/>
    </location>
</feature>
<dbReference type="EMBL" id="JAQQXP010000001">
    <property type="protein sequence ID" value="MDC8831040.1"/>
    <property type="molecule type" value="Genomic_DNA"/>
</dbReference>
<comment type="subcellular location">
    <subcellularLocation>
        <location evidence="1">Membrane</location>
        <topology evidence="1">Multi-pass membrane protein</topology>
    </subcellularLocation>
</comment>
<keyword evidence="3 6" id="KW-0812">Transmembrane</keyword>
<dbReference type="CDD" id="cd10336">
    <property type="entry name" value="SLC6sbd_Tyt1-Like"/>
    <property type="match status" value="1"/>
</dbReference>
<dbReference type="PANTHER" id="PTHR42948">
    <property type="entry name" value="TRANSPORTER"/>
    <property type="match status" value="1"/>
</dbReference>
<organism evidence="7 8">
    <name type="scientific">Alteromonas gilva</name>
    <dbReference type="NCBI Taxonomy" id="2987522"/>
    <lineage>
        <taxon>Bacteria</taxon>
        <taxon>Pseudomonadati</taxon>
        <taxon>Pseudomonadota</taxon>
        <taxon>Gammaproteobacteria</taxon>
        <taxon>Alteromonadales</taxon>
        <taxon>Alteromonadaceae</taxon>
        <taxon>Alteromonas/Salinimonas group</taxon>
        <taxon>Alteromonas</taxon>
    </lineage>
</organism>
<feature type="transmembrane region" description="Helical" evidence="6">
    <location>
        <begin position="43"/>
        <end position="64"/>
    </location>
</feature>